<accession>A0A831ZYD0</accession>
<dbReference type="PROSITE" id="PS51462">
    <property type="entry name" value="NUDIX"/>
    <property type="match status" value="1"/>
</dbReference>
<keyword evidence="1" id="KW-0378">Hydrolase</keyword>
<dbReference type="InterPro" id="IPR037523">
    <property type="entry name" value="VOC_core"/>
</dbReference>
<dbReference type="InterPro" id="IPR004360">
    <property type="entry name" value="Glyas_Fos-R_dOase_dom"/>
</dbReference>
<feature type="domain" description="VOC" evidence="3">
    <location>
        <begin position="169"/>
        <end position="281"/>
    </location>
</feature>
<dbReference type="AlphaFoldDB" id="A0A831ZYD0"/>
<protein>
    <submittedName>
        <fullName evidence="4">NUDIX domain-containing protein</fullName>
    </submittedName>
</protein>
<dbReference type="Pfam" id="PF00903">
    <property type="entry name" value="Glyoxalase"/>
    <property type="match status" value="1"/>
</dbReference>
<dbReference type="SUPFAM" id="SSF54593">
    <property type="entry name" value="Glyoxalase/Bleomycin resistance protein/Dihydroxybiphenyl dioxygenase"/>
    <property type="match status" value="1"/>
</dbReference>
<dbReference type="PANTHER" id="PTHR43222:SF2">
    <property type="entry name" value="NUDIX HYDROLASE 23, CHLOROPLASTIC"/>
    <property type="match status" value="1"/>
</dbReference>
<name>A0A831ZYD0_9BACT</name>
<evidence type="ECO:0000259" key="3">
    <source>
        <dbReference type="PROSITE" id="PS51819"/>
    </source>
</evidence>
<dbReference type="Gene3D" id="3.90.79.10">
    <property type="entry name" value="Nucleoside Triphosphate Pyrophosphohydrolase"/>
    <property type="match status" value="1"/>
</dbReference>
<proteinExistence type="predicted"/>
<reference evidence="4" key="1">
    <citation type="journal article" date="2020" name="mSystems">
        <title>Genome- and Community-Level Interaction Insights into Carbon Utilization and Element Cycling Functions of Hydrothermarchaeota in Hydrothermal Sediment.</title>
        <authorList>
            <person name="Zhou Z."/>
            <person name="Liu Y."/>
            <person name="Xu W."/>
            <person name="Pan J."/>
            <person name="Luo Z.H."/>
            <person name="Li M."/>
        </authorList>
    </citation>
    <scope>NUCLEOTIDE SEQUENCE [LARGE SCALE GENOMIC DNA]</scope>
    <source>
        <strain evidence="4">SpSt-456</strain>
    </source>
</reference>
<dbReference type="PANTHER" id="PTHR43222">
    <property type="entry name" value="NUDIX HYDROLASE 23"/>
    <property type="match status" value="1"/>
</dbReference>
<gene>
    <name evidence="4" type="ORF">ENS06_08360</name>
</gene>
<dbReference type="GO" id="GO:0016787">
    <property type="term" value="F:hydrolase activity"/>
    <property type="evidence" value="ECO:0007669"/>
    <property type="project" value="UniProtKB-KW"/>
</dbReference>
<dbReference type="SUPFAM" id="SSF55811">
    <property type="entry name" value="Nudix"/>
    <property type="match status" value="1"/>
</dbReference>
<dbReference type="InterPro" id="IPR020084">
    <property type="entry name" value="NUDIX_hydrolase_CS"/>
</dbReference>
<evidence type="ECO:0000259" key="2">
    <source>
        <dbReference type="PROSITE" id="PS51462"/>
    </source>
</evidence>
<evidence type="ECO:0000313" key="4">
    <source>
        <dbReference type="EMBL" id="HFK97322.1"/>
    </source>
</evidence>
<dbReference type="Pfam" id="PF00293">
    <property type="entry name" value="NUDIX"/>
    <property type="match status" value="1"/>
</dbReference>
<dbReference type="PROSITE" id="PS51819">
    <property type="entry name" value="VOC"/>
    <property type="match status" value="1"/>
</dbReference>
<dbReference type="PROSITE" id="PS00893">
    <property type="entry name" value="NUDIX_BOX"/>
    <property type="match status" value="1"/>
</dbReference>
<evidence type="ECO:0000256" key="1">
    <source>
        <dbReference type="ARBA" id="ARBA00022801"/>
    </source>
</evidence>
<feature type="domain" description="Nudix hydrolase" evidence="2">
    <location>
        <begin position="36"/>
        <end position="156"/>
    </location>
</feature>
<sequence>MKFCPQCGKPLRDTPMDGRERKVCSDPACPYVYWNNPTPVVAAVVEWNGAVVLVRSKGWPPRFFGIVAGFQEAGETPEEGILREVREELGLEGRIVDFLGHYAFAEKNQTIAAFHVRAEGPLVPGDEIAEVKALPPEKVKPWDAGTGPAVKEFLKRRMGGMAMERVVPSGEQLVLAVYVQDLEKSCRFFVDFGFVVSRRDGPFVELRWEDALLFLVERPEAKPPETPVGNIRVMVSDVEAIYEKARQSGYPIVTPLADRYYGLKDFVVAGPDGIHLRFATFKSQKHAKDAASPTPSAPNDPMTQ</sequence>
<dbReference type="InterPro" id="IPR000086">
    <property type="entry name" value="NUDIX_hydrolase_dom"/>
</dbReference>
<dbReference type="InterPro" id="IPR029068">
    <property type="entry name" value="Glyas_Bleomycin-R_OHBP_Dase"/>
</dbReference>
<organism evidence="4">
    <name type="scientific">Desulfacinum infernum</name>
    <dbReference type="NCBI Taxonomy" id="35837"/>
    <lineage>
        <taxon>Bacteria</taxon>
        <taxon>Pseudomonadati</taxon>
        <taxon>Thermodesulfobacteriota</taxon>
        <taxon>Syntrophobacteria</taxon>
        <taxon>Syntrophobacterales</taxon>
        <taxon>Syntrophobacteraceae</taxon>
        <taxon>Desulfacinum</taxon>
    </lineage>
</organism>
<dbReference type="Gene3D" id="3.10.180.10">
    <property type="entry name" value="2,3-Dihydroxybiphenyl 1,2-Dioxygenase, domain 1"/>
    <property type="match status" value="1"/>
</dbReference>
<comment type="caution">
    <text evidence="4">The sequence shown here is derived from an EMBL/GenBank/DDBJ whole genome shotgun (WGS) entry which is preliminary data.</text>
</comment>
<dbReference type="EMBL" id="DSTK01000024">
    <property type="protein sequence ID" value="HFK97322.1"/>
    <property type="molecule type" value="Genomic_DNA"/>
</dbReference>
<dbReference type="InterPro" id="IPR015797">
    <property type="entry name" value="NUDIX_hydrolase-like_dom_sf"/>
</dbReference>